<feature type="region of interest" description="Disordered" evidence="2">
    <location>
        <begin position="328"/>
        <end position="347"/>
    </location>
</feature>
<keyword evidence="5" id="KW-1185">Reference proteome</keyword>
<reference evidence="4 5" key="1">
    <citation type="submission" date="2024-02" db="EMBL/GenBank/DDBJ databases">
        <title>Discinaceae phylogenomics.</title>
        <authorList>
            <person name="Dirks A.C."/>
            <person name="James T.Y."/>
        </authorList>
    </citation>
    <scope>NUCLEOTIDE SEQUENCE [LARGE SCALE GENOMIC DNA]</scope>
    <source>
        <strain evidence="4 5">ACD0624</strain>
    </source>
</reference>
<keyword evidence="3" id="KW-1133">Transmembrane helix</keyword>
<protein>
    <submittedName>
        <fullName evidence="4">Uncharacterized protein</fullName>
    </submittedName>
</protein>
<feature type="compositionally biased region" description="Polar residues" evidence="2">
    <location>
        <begin position="167"/>
        <end position="217"/>
    </location>
</feature>
<feature type="coiled-coil region" evidence="1">
    <location>
        <begin position="369"/>
        <end position="416"/>
    </location>
</feature>
<evidence type="ECO:0000256" key="2">
    <source>
        <dbReference type="SAM" id="MobiDB-lite"/>
    </source>
</evidence>
<evidence type="ECO:0000313" key="5">
    <source>
        <dbReference type="Proteomes" id="UP001447188"/>
    </source>
</evidence>
<comment type="caution">
    <text evidence="4">The sequence shown here is derived from an EMBL/GenBank/DDBJ whole genome shotgun (WGS) entry which is preliminary data.</text>
</comment>
<dbReference type="EMBL" id="JBBBZM010000200">
    <property type="protein sequence ID" value="KAL0631916.1"/>
    <property type="molecule type" value="Genomic_DNA"/>
</dbReference>
<feature type="transmembrane region" description="Helical" evidence="3">
    <location>
        <begin position="222"/>
        <end position="245"/>
    </location>
</feature>
<gene>
    <name evidence="4" type="ORF">Q9L58_009201</name>
</gene>
<sequence>MSRTIITTRETTWGTSSSATFTDTFILSSIGPLTTIFTPPSECLNTWYATNFKLELGMISRADCFPSGFIPGNYWTSGYFSPGVCPSSYTAAAPMDLWWTAGGRSGSHCCPIGYYLPAVLTGSCFLPLSSTITSIYTDGVRPSTTVRSGVFSEIWAPAIPVFDRNPNESTGASAQTTESTTNQPSHTDAPTPGGSVSSSQPIRSGTPPSNGDSTPPRSNHTLTIAIATAVPIIFIGLVVLVLLFLRRRARQNTRTAADPTNYLPELEGNGLDANKSGARVWPAPIELPTIPAPVELPTGPALPVELLADHPSATSVSPPVVTAELPVTASADSPTPGNPPTETPEVTVNTGSGALALTVPTRKSVPAVAQQEDQEMEWLNRELERVSERRENLRKLEALNDEHRELERRINERKGSRRVDM</sequence>
<name>A0ABR3G8L3_9PEZI</name>
<keyword evidence="3" id="KW-0472">Membrane</keyword>
<dbReference type="Proteomes" id="UP001447188">
    <property type="component" value="Unassembled WGS sequence"/>
</dbReference>
<accession>A0ABR3G8L3</accession>
<evidence type="ECO:0000313" key="4">
    <source>
        <dbReference type="EMBL" id="KAL0631916.1"/>
    </source>
</evidence>
<evidence type="ECO:0000256" key="1">
    <source>
        <dbReference type="SAM" id="Coils"/>
    </source>
</evidence>
<organism evidence="4 5">
    <name type="scientific">Discina gigas</name>
    <dbReference type="NCBI Taxonomy" id="1032678"/>
    <lineage>
        <taxon>Eukaryota</taxon>
        <taxon>Fungi</taxon>
        <taxon>Dikarya</taxon>
        <taxon>Ascomycota</taxon>
        <taxon>Pezizomycotina</taxon>
        <taxon>Pezizomycetes</taxon>
        <taxon>Pezizales</taxon>
        <taxon>Discinaceae</taxon>
        <taxon>Discina</taxon>
    </lineage>
</organism>
<keyword evidence="1" id="KW-0175">Coiled coil</keyword>
<evidence type="ECO:0000256" key="3">
    <source>
        <dbReference type="SAM" id="Phobius"/>
    </source>
</evidence>
<keyword evidence="3" id="KW-0812">Transmembrane</keyword>
<proteinExistence type="predicted"/>
<feature type="region of interest" description="Disordered" evidence="2">
    <location>
        <begin position="162"/>
        <end position="217"/>
    </location>
</feature>